<evidence type="ECO:0000313" key="2">
    <source>
        <dbReference type="Proteomes" id="UP000596742"/>
    </source>
</evidence>
<protein>
    <submittedName>
        <fullName evidence="1">Uncharacterized protein</fullName>
    </submittedName>
</protein>
<dbReference type="OrthoDB" id="6054682at2759"/>
<dbReference type="EMBL" id="UYJE01009699">
    <property type="protein sequence ID" value="VDI75813.1"/>
    <property type="molecule type" value="Genomic_DNA"/>
</dbReference>
<reference evidence="1" key="1">
    <citation type="submission" date="2018-11" db="EMBL/GenBank/DDBJ databases">
        <authorList>
            <person name="Alioto T."/>
            <person name="Alioto T."/>
        </authorList>
    </citation>
    <scope>NUCLEOTIDE SEQUENCE</scope>
</reference>
<dbReference type="Proteomes" id="UP000596742">
    <property type="component" value="Unassembled WGS sequence"/>
</dbReference>
<dbReference type="AlphaFoldDB" id="A0A8B6H8X2"/>
<dbReference type="InterPro" id="IPR011042">
    <property type="entry name" value="6-blade_b-propeller_TolB-like"/>
</dbReference>
<dbReference type="SUPFAM" id="SSF101898">
    <property type="entry name" value="NHL repeat"/>
    <property type="match status" value="1"/>
</dbReference>
<name>A0A8B6H8X2_MYTGA</name>
<comment type="caution">
    <text evidence="1">The sequence shown here is derived from an EMBL/GenBank/DDBJ whole genome shotgun (WGS) entry which is preliminary data.</text>
</comment>
<sequence>MFPPNGPRKVIVMNMEGEHEMTYYLDNKGRPIFTLPFRITTDNDNNVFVIDVLSEEFYGRVVKLDKQGGVSNIYFGNPVINGVYEPFIPFDLKTTLTNNIIVTDHQSKTLHVLNNMNHCIHYVRIDRELELTNPLSLEIDNEGALFIGTQDRSNNSEAKIYEMKISGF</sequence>
<keyword evidence="2" id="KW-1185">Reference proteome</keyword>
<accession>A0A8B6H8X2</accession>
<proteinExistence type="predicted"/>
<gene>
    <name evidence="1" type="ORF">MGAL_10B089080</name>
</gene>
<dbReference type="Gene3D" id="2.120.10.30">
    <property type="entry name" value="TolB, C-terminal domain"/>
    <property type="match status" value="1"/>
</dbReference>
<organism evidence="1 2">
    <name type="scientific">Mytilus galloprovincialis</name>
    <name type="common">Mediterranean mussel</name>
    <dbReference type="NCBI Taxonomy" id="29158"/>
    <lineage>
        <taxon>Eukaryota</taxon>
        <taxon>Metazoa</taxon>
        <taxon>Spiralia</taxon>
        <taxon>Lophotrochozoa</taxon>
        <taxon>Mollusca</taxon>
        <taxon>Bivalvia</taxon>
        <taxon>Autobranchia</taxon>
        <taxon>Pteriomorphia</taxon>
        <taxon>Mytilida</taxon>
        <taxon>Mytiloidea</taxon>
        <taxon>Mytilidae</taxon>
        <taxon>Mytilinae</taxon>
        <taxon>Mytilus</taxon>
    </lineage>
</organism>
<evidence type="ECO:0000313" key="1">
    <source>
        <dbReference type="EMBL" id="VDI75813.1"/>
    </source>
</evidence>